<organism evidence="1">
    <name type="scientific">Anguilla anguilla</name>
    <name type="common">European freshwater eel</name>
    <name type="synonym">Muraena anguilla</name>
    <dbReference type="NCBI Taxonomy" id="7936"/>
    <lineage>
        <taxon>Eukaryota</taxon>
        <taxon>Metazoa</taxon>
        <taxon>Chordata</taxon>
        <taxon>Craniata</taxon>
        <taxon>Vertebrata</taxon>
        <taxon>Euteleostomi</taxon>
        <taxon>Actinopterygii</taxon>
        <taxon>Neopterygii</taxon>
        <taxon>Teleostei</taxon>
        <taxon>Anguilliformes</taxon>
        <taxon>Anguillidae</taxon>
        <taxon>Anguilla</taxon>
    </lineage>
</organism>
<reference evidence="1" key="2">
    <citation type="journal article" date="2015" name="Fish Shellfish Immunol.">
        <title>Early steps in the European eel (Anguilla anguilla)-Vibrio vulnificus interaction in the gills: Role of the RtxA13 toxin.</title>
        <authorList>
            <person name="Callol A."/>
            <person name="Pajuelo D."/>
            <person name="Ebbesson L."/>
            <person name="Teles M."/>
            <person name="MacKenzie S."/>
            <person name="Amaro C."/>
        </authorList>
    </citation>
    <scope>NUCLEOTIDE SEQUENCE</scope>
</reference>
<sequence length="33" mass="3590">MRSNSSRDYRNNPASNSIQAIWTSLGTSTCITG</sequence>
<name>A0A0E9WA98_ANGAN</name>
<protein>
    <submittedName>
        <fullName evidence="1">Uncharacterized protein</fullName>
    </submittedName>
</protein>
<accession>A0A0E9WA98</accession>
<dbReference type="EMBL" id="GBXM01022072">
    <property type="protein sequence ID" value="JAH86505.1"/>
    <property type="molecule type" value="Transcribed_RNA"/>
</dbReference>
<proteinExistence type="predicted"/>
<dbReference type="AlphaFoldDB" id="A0A0E9WA98"/>
<evidence type="ECO:0000313" key="1">
    <source>
        <dbReference type="EMBL" id="JAH86505.1"/>
    </source>
</evidence>
<reference evidence="1" key="1">
    <citation type="submission" date="2014-11" db="EMBL/GenBank/DDBJ databases">
        <authorList>
            <person name="Amaro Gonzalez C."/>
        </authorList>
    </citation>
    <scope>NUCLEOTIDE SEQUENCE</scope>
</reference>